<dbReference type="KEGG" id="tem:JW646_19415"/>
<dbReference type="InterPro" id="IPR048279">
    <property type="entry name" value="MdtK-like"/>
</dbReference>
<keyword evidence="6" id="KW-0050">Antiport</keyword>
<organism evidence="14 15">
    <name type="scientific">Terrisporobacter hibernicus</name>
    <dbReference type="NCBI Taxonomy" id="2813371"/>
    <lineage>
        <taxon>Bacteria</taxon>
        <taxon>Bacillati</taxon>
        <taxon>Bacillota</taxon>
        <taxon>Clostridia</taxon>
        <taxon>Peptostreptococcales</taxon>
        <taxon>Peptostreptococcaceae</taxon>
        <taxon>Terrisporobacter</taxon>
    </lineage>
</organism>
<sequence length="436" mass="47874">MEKLKVKFMKYVSLNVMGMIGISCYILADTLFVSKALGTVGLASLNFSIPVFSIIQGIGLMIGIGGATDYSINEQQKISNNTSFTQSLYLGGIMSIVFVLLGGFFAKDLSTLLGADEATLSLTKTYLTTIMLFAPFFICNNILLAFIRNDNNPKLSMIAMLTSSLANIILDYVFMFPFSMGIFGAALATSLSPIISLCILSIHFTQKNQNIHFVKSKILFSKIYHIMTLGLSSLIGELTSAISLITFNLIILRIDGNTGVAAYGIVANVALIATSIFTGISQGIQPLSSEYYGRGDMTLVNRILRYSMTTTIIFAVLIYTIVCIFTNEIVAIFNSEQNMKLMMIASQGMKIYFLGYLFAGINIVSSAFFSSISKAKQGMIISILRSALILIPAVLLLSIFFKMDGIWYSFVITELAVFILNNIFLQDFKLRTSKSM</sequence>
<feature type="transmembrane region" description="Helical" evidence="13">
    <location>
        <begin position="182"/>
        <end position="202"/>
    </location>
</feature>
<evidence type="ECO:0000256" key="10">
    <source>
        <dbReference type="ARBA" id="ARBA00023065"/>
    </source>
</evidence>
<dbReference type="AlphaFoldDB" id="A0AAX2ZFZ1"/>
<keyword evidence="7" id="KW-1003">Cell membrane</keyword>
<dbReference type="Proteomes" id="UP001198983">
    <property type="component" value="Chromosome"/>
</dbReference>
<evidence type="ECO:0000256" key="6">
    <source>
        <dbReference type="ARBA" id="ARBA00022449"/>
    </source>
</evidence>
<dbReference type="PANTHER" id="PTHR43298:SF2">
    <property type="entry name" value="FMN_FAD EXPORTER YEEO-RELATED"/>
    <property type="match status" value="1"/>
</dbReference>
<comment type="subcellular location">
    <subcellularLocation>
        <location evidence="2">Cell membrane</location>
        <topology evidence="2">Multi-pass membrane protein</topology>
    </subcellularLocation>
</comment>
<keyword evidence="9 13" id="KW-1133">Transmembrane helix</keyword>
<protein>
    <recommendedName>
        <fullName evidence="4">Probable multidrug resistance protein NorM</fullName>
    </recommendedName>
    <alternativeName>
        <fullName evidence="12">Multidrug-efflux transporter</fullName>
    </alternativeName>
</protein>
<feature type="transmembrane region" description="Helical" evidence="13">
    <location>
        <begin position="312"/>
        <end position="333"/>
    </location>
</feature>
<feature type="transmembrane region" description="Helical" evidence="13">
    <location>
        <begin position="45"/>
        <end position="67"/>
    </location>
</feature>
<evidence type="ECO:0000256" key="4">
    <source>
        <dbReference type="ARBA" id="ARBA00020268"/>
    </source>
</evidence>
<comment type="similarity">
    <text evidence="3">Belongs to the multi antimicrobial extrusion (MATE) (TC 2.A.66.1) family.</text>
</comment>
<dbReference type="NCBIfam" id="TIGR00797">
    <property type="entry name" value="matE"/>
    <property type="match status" value="1"/>
</dbReference>
<evidence type="ECO:0000313" key="14">
    <source>
        <dbReference type="EMBL" id="UEL47756.1"/>
    </source>
</evidence>
<dbReference type="GO" id="GO:0015297">
    <property type="term" value="F:antiporter activity"/>
    <property type="evidence" value="ECO:0007669"/>
    <property type="project" value="UniProtKB-KW"/>
</dbReference>
<dbReference type="Pfam" id="PF01554">
    <property type="entry name" value="MatE"/>
    <property type="match status" value="2"/>
</dbReference>
<feature type="transmembrane region" description="Helical" evidence="13">
    <location>
        <begin position="353"/>
        <end position="372"/>
    </location>
</feature>
<evidence type="ECO:0000256" key="5">
    <source>
        <dbReference type="ARBA" id="ARBA00022448"/>
    </source>
</evidence>
<reference evidence="14 15" key="1">
    <citation type="journal article" date="2023" name="Int. J. Syst. Evol. Microbiol.">
        <title>Terrisporobacter hibernicus sp. nov., isolated from bovine faeces in Northern Ireland.</title>
        <authorList>
            <person name="Mitchell M."/>
            <person name="Nguyen S.V."/>
            <person name="Connor M."/>
            <person name="Fairley D.J."/>
            <person name="Donoghue O."/>
            <person name="Marshall H."/>
            <person name="Koolman L."/>
            <person name="McMullan G."/>
            <person name="Schaffer K.E."/>
            <person name="McGrath J.W."/>
            <person name="Fanning S."/>
        </authorList>
    </citation>
    <scope>NUCLEOTIDE SEQUENCE [LARGE SCALE GENOMIC DNA]</scope>
    <source>
        <strain evidence="14 15">MCA3</strain>
    </source>
</reference>
<evidence type="ECO:0000313" key="15">
    <source>
        <dbReference type="Proteomes" id="UP001198983"/>
    </source>
</evidence>
<feature type="transmembrane region" description="Helical" evidence="13">
    <location>
        <begin position="379"/>
        <end position="400"/>
    </location>
</feature>
<accession>A0AAX2ZFZ1</accession>
<keyword evidence="10" id="KW-0406">Ion transport</keyword>
<keyword evidence="15" id="KW-1185">Reference proteome</keyword>
<feature type="transmembrane region" description="Helical" evidence="13">
    <location>
        <begin position="158"/>
        <end position="176"/>
    </location>
</feature>
<feature type="transmembrane region" description="Helical" evidence="13">
    <location>
        <begin position="12"/>
        <end position="33"/>
    </location>
</feature>
<dbReference type="EMBL" id="CP081135">
    <property type="protein sequence ID" value="UEL47756.1"/>
    <property type="molecule type" value="Genomic_DNA"/>
</dbReference>
<feature type="transmembrane region" description="Helical" evidence="13">
    <location>
        <begin position="126"/>
        <end position="146"/>
    </location>
</feature>
<evidence type="ECO:0000256" key="8">
    <source>
        <dbReference type="ARBA" id="ARBA00022692"/>
    </source>
</evidence>
<dbReference type="PIRSF" id="PIRSF006603">
    <property type="entry name" value="DinF"/>
    <property type="match status" value="1"/>
</dbReference>
<dbReference type="RefSeq" id="WP_228416084.1">
    <property type="nucleotide sequence ID" value="NZ_CP081135.1"/>
</dbReference>
<feature type="transmembrane region" description="Helical" evidence="13">
    <location>
        <begin position="260"/>
        <end position="280"/>
    </location>
</feature>
<evidence type="ECO:0000256" key="2">
    <source>
        <dbReference type="ARBA" id="ARBA00004651"/>
    </source>
</evidence>
<evidence type="ECO:0000256" key="3">
    <source>
        <dbReference type="ARBA" id="ARBA00010199"/>
    </source>
</evidence>
<proteinExistence type="inferred from homology"/>
<dbReference type="GO" id="GO:0042910">
    <property type="term" value="F:xenobiotic transmembrane transporter activity"/>
    <property type="evidence" value="ECO:0007669"/>
    <property type="project" value="InterPro"/>
</dbReference>
<keyword evidence="11 13" id="KW-0472">Membrane</keyword>
<evidence type="ECO:0000256" key="1">
    <source>
        <dbReference type="ARBA" id="ARBA00003408"/>
    </source>
</evidence>
<evidence type="ECO:0000256" key="9">
    <source>
        <dbReference type="ARBA" id="ARBA00022989"/>
    </source>
</evidence>
<keyword evidence="8 13" id="KW-0812">Transmembrane</keyword>
<feature type="transmembrane region" description="Helical" evidence="13">
    <location>
        <begin position="223"/>
        <end position="254"/>
    </location>
</feature>
<dbReference type="InterPro" id="IPR002528">
    <property type="entry name" value="MATE_fam"/>
</dbReference>
<feature type="transmembrane region" description="Helical" evidence="13">
    <location>
        <begin position="406"/>
        <end position="425"/>
    </location>
</feature>
<feature type="transmembrane region" description="Helical" evidence="13">
    <location>
        <begin position="88"/>
        <end position="106"/>
    </location>
</feature>
<evidence type="ECO:0000256" key="12">
    <source>
        <dbReference type="ARBA" id="ARBA00031636"/>
    </source>
</evidence>
<dbReference type="InterPro" id="IPR050222">
    <property type="entry name" value="MATE_MdtK"/>
</dbReference>
<dbReference type="GO" id="GO:0005886">
    <property type="term" value="C:plasma membrane"/>
    <property type="evidence" value="ECO:0007669"/>
    <property type="project" value="UniProtKB-SubCell"/>
</dbReference>
<dbReference type="PROSITE" id="PS51257">
    <property type="entry name" value="PROKAR_LIPOPROTEIN"/>
    <property type="match status" value="1"/>
</dbReference>
<evidence type="ECO:0000256" key="7">
    <source>
        <dbReference type="ARBA" id="ARBA00022475"/>
    </source>
</evidence>
<evidence type="ECO:0000256" key="11">
    <source>
        <dbReference type="ARBA" id="ARBA00023136"/>
    </source>
</evidence>
<gene>
    <name evidence="14" type="ORF">JW646_19415</name>
</gene>
<name>A0AAX2ZFZ1_9FIRM</name>
<comment type="function">
    <text evidence="1">Multidrug efflux pump.</text>
</comment>
<evidence type="ECO:0000256" key="13">
    <source>
        <dbReference type="SAM" id="Phobius"/>
    </source>
</evidence>
<dbReference type="GO" id="GO:0006811">
    <property type="term" value="P:monoatomic ion transport"/>
    <property type="evidence" value="ECO:0007669"/>
    <property type="project" value="UniProtKB-KW"/>
</dbReference>
<keyword evidence="5" id="KW-0813">Transport</keyword>
<dbReference type="PANTHER" id="PTHR43298">
    <property type="entry name" value="MULTIDRUG RESISTANCE PROTEIN NORM-RELATED"/>
    <property type="match status" value="1"/>
</dbReference>